<evidence type="ECO:0000256" key="6">
    <source>
        <dbReference type="ARBA" id="ARBA00023136"/>
    </source>
</evidence>
<dbReference type="InterPro" id="IPR029020">
    <property type="entry name" value="Ammonium/urea_transptr"/>
</dbReference>
<gene>
    <name evidence="11" type="ORF">Tdes44962_MAKER10396</name>
</gene>
<dbReference type="Pfam" id="PF00909">
    <property type="entry name" value="Ammonium_transp"/>
    <property type="match status" value="1"/>
</dbReference>
<dbReference type="OrthoDB" id="534912at2759"/>
<keyword evidence="7" id="KW-0924">Ammonia transport</keyword>
<dbReference type="Proteomes" id="UP001138500">
    <property type="component" value="Unassembled WGS sequence"/>
</dbReference>
<feature type="transmembrane region" description="Helical" evidence="9">
    <location>
        <begin position="47"/>
        <end position="71"/>
    </location>
</feature>
<feature type="region of interest" description="Disordered" evidence="8">
    <location>
        <begin position="112"/>
        <end position="142"/>
    </location>
</feature>
<dbReference type="AlphaFoldDB" id="A0A9W7SIV5"/>
<dbReference type="InterPro" id="IPR024041">
    <property type="entry name" value="NH4_transpt_AmtB-like_dom"/>
</dbReference>
<keyword evidence="6 9" id="KW-0472">Membrane</keyword>
<keyword evidence="5 9" id="KW-1133">Transmembrane helix</keyword>
<name>A0A9W7SIV5_9PEZI</name>
<evidence type="ECO:0000256" key="5">
    <source>
        <dbReference type="ARBA" id="ARBA00022989"/>
    </source>
</evidence>
<comment type="subcellular location">
    <subcellularLocation>
        <location evidence="1">Membrane</location>
        <topology evidence="1">Multi-pass membrane protein</topology>
    </subcellularLocation>
</comment>
<accession>A0A9W7SIV5</accession>
<organism evidence="11 12">
    <name type="scientific">Teratosphaeria destructans</name>
    <dbReference type="NCBI Taxonomy" id="418781"/>
    <lineage>
        <taxon>Eukaryota</taxon>
        <taxon>Fungi</taxon>
        <taxon>Dikarya</taxon>
        <taxon>Ascomycota</taxon>
        <taxon>Pezizomycotina</taxon>
        <taxon>Dothideomycetes</taxon>
        <taxon>Dothideomycetidae</taxon>
        <taxon>Mycosphaerellales</taxon>
        <taxon>Teratosphaeriaceae</taxon>
        <taxon>Teratosphaeria</taxon>
    </lineage>
</organism>
<evidence type="ECO:0000256" key="8">
    <source>
        <dbReference type="SAM" id="MobiDB-lite"/>
    </source>
</evidence>
<reference evidence="11 12" key="2">
    <citation type="journal article" date="2021" name="Curr. Genet.">
        <title>Genetic response to nitrogen starvation in the aggressive Eucalyptus foliar pathogen Teratosphaeria destructans.</title>
        <authorList>
            <person name="Havenga M."/>
            <person name="Wingfield B.D."/>
            <person name="Wingfield M.J."/>
            <person name="Dreyer L.L."/>
            <person name="Roets F."/>
            <person name="Aylward J."/>
        </authorList>
    </citation>
    <scope>NUCLEOTIDE SEQUENCE [LARGE SCALE GENOMIC DNA]</scope>
    <source>
        <strain evidence="11">CMW44962</strain>
    </source>
</reference>
<feature type="compositionally biased region" description="Acidic residues" evidence="8">
    <location>
        <begin position="123"/>
        <end position="132"/>
    </location>
</feature>
<dbReference type="Gene3D" id="1.10.3430.10">
    <property type="entry name" value="Ammonium transporter AmtB like domains"/>
    <property type="match status" value="1"/>
</dbReference>
<dbReference type="PANTHER" id="PTHR43029:SF10">
    <property type="entry name" value="AMMONIUM TRANSPORTER MEP2"/>
    <property type="match status" value="1"/>
</dbReference>
<keyword evidence="4 9" id="KW-0812">Transmembrane</keyword>
<feature type="transmembrane region" description="Helical" evidence="9">
    <location>
        <begin position="15"/>
        <end position="35"/>
    </location>
</feature>
<evidence type="ECO:0000259" key="10">
    <source>
        <dbReference type="Pfam" id="PF00909"/>
    </source>
</evidence>
<dbReference type="GO" id="GO:0008519">
    <property type="term" value="F:ammonium channel activity"/>
    <property type="evidence" value="ECO:0007669"/>
    <property type="project" value="InterPro"/>
</dbReference>
<evidence type="ECO:0000256" key="3">
    <source>
        <dbReference type="ARBA" id="ARBA00022448"/>
    </source>
</evidence>
<keyword evidence="12" id="KW-1185">Reference proteome</keyword>
<dbReference type="PANTHER" id="PTHR43029">
    <property type="entry name" value="AMMONIUM TRANSPORTER MEP2"/>
    <property type="match status" value="1"/>
</dbReference>
<evidence type="ECO:0000256" key="7">
    <source>
        <dbReference type="ARBA" id="ARBA00023177"/>
    </source>
</evidence>
<evidence type="ECO:0000256" key="9">
    <source>
        <dbReference type="SAM" id="Phobius"/>
    </source>
</evidence>
<comment type="similarity">
    <text evidence="2">Belongs to the ammonia transporter channel (TC 1.A.11.2) family.</text>
</comment>
<dbReference type="SUPFAM" id="SSF111352">
    <property type="entry name" value="Ammonium transporter"/>
    <property type="match status" value="1"/>
</dbReference>
<evidence type="ECO:0000256" key="2">
    <source>
        <dbReference type="ARBA" id="ARBA00005887"/>
    </source>
</evidence>
<feature type="non-terminal residue" evidence="11">
    <location>
        <position position="1"/>
    </location>
</feature>
<comment type="caution">
    <text evidence="11">The sequence shown here is derived from an EMBL/GenBank/DDBJ whole genome shotgun (WGS) entry which is preliminary data.</text>
</comment>
<evidence type="ECO:0000256" key="4">
    <source>
        <dbReference type="ARBA" id="ARBA00022692"/>
    </source>
</evidence>
<evidence type="ECO:0000256" key="1">
    <source>
        <dbReference type="ARBA" id="ARBA00004141"/>
    </source>
</evidence>
<proteinExistence type="inferred from homology"/>
<keyword evidence="3" id="KW-0813">Transport</keyword>
<dbReference type="InterPro" id="IPR001905">
    <property type="entry name" value="Ammonium_transpt"/>
</dbReference>
<dbReference type="GO" id="GO:0005886">
    <property type="term" value="C:plasma membrane"/>
    <property type="evidence" value="ECO:0007669"/>
    <property type="project" value="TreeGrafter"/>
</dbReference>
<protein>
    <submittedName>
        <fullName evidence="11">Ammonium transporter 1-like</fullName>
    </submittedName>
</protein>
<sequence>VVAGLVAITPGSGYVPAWAAVVYGVCAGVGCNFGTKLKYWIRADDALDIFAVHAIGAFVGSLVILTAISLLGRVCPVLRLRVDEAEEAMGIDDVEMGEYAYDYVELRREVKPPTTLHGHGPDGGEEEEMDDDATSHRSHSQAAMIDQKQAYGYPMRTMSREADYSYATPVGQAH</sequence>
<dbReference type="EMBL" id="RIBY02002476">
    <property type="protein sequence ID" value="KAH9811732.1"/>
    <property type="molecule type" value="Genomic_DNA"/>
</dbReference>
<evidence type="ECO:0000313" key="12">
    <source>
        <dbReference type="Proteomes" id="UP001138500"/>
    </source>
</evidence>
<evidence type="ECO:0000313" key="11">
    <source>
        <dbReference type="EMBL" id="KAH9811732.1"/>
    </source>
</evidence>
<feature type="domain" description="Ammonium transporter AmtB-like" evidence="10">
    <location>
        <begin position="1"/>
        <end position="64"/>
    </location>
</feature>
<reference evidence="11 12" key="1">
    <citation type="journal article" date="2018" name="IMA Fungus">
        <title>IMA Genome-F 10: Nine draft genome sequences of Claviceps purpurea s.lat., including C. arundinis, C. humidiphila, and C. cf. spartinae, pseudomolecules for the pitch canker pathogen Fusarium circinatum, draft genome of Davidsoniella eucalypti, Grosmannia galeiformis, Quambalaria eucalypti, and Teratosphaeria destructans.</title>
        <authorList>
            <person name="Wingfield B.D."/>
            <person name="Liu M."/>
            <person name="Nguyen H.D."/>
            <person name="Lane F.A."/>
            <person name="Morgan S.W."/>
            <person name="De Vos L."/>
            <person name="Wilken P.M."/>
            <person name="Duong T.A."/>
            <person name="Aylward J."/>
            <person name="Coetzee M.P."/>
            <person name="Dadej K."/>
            <person name="De Beer Z.W."/>
            <person name="Findlay W."/>
            <person name="Havenga M."/>
            <person name="Kolarik M."/>
            <person name="Menzies J.G."/>
            <person name="Naidoo K."/>
            <person name="Pochopski O."/>
            <person name="Shoukouhi P."/>
            <person name="Santana Q.C."/>
            <person name="Seifert K.A."/>
            <person name="Soal N."/>
            <person name="Steenkamp E.T."/>
            <person name="Tatham C.T."/>
            <person name="van der Nest M.A."/>
            <person name="Wingfield M.J."/>
        </authorList>
    </citation>
    <scope>NUCLEOTIDE SEQUENCE [LARGE SCALE GENOMIC DNA]</scope>
    <source>
        <strain evidence="11">CMW44962</strain>
    </source>
</reference>